<keyword evidence="2" id="KW-1185">Reference proteome</keyword>
<dbReference type="Proteomes" id="UP000299102">
    <property type="component" value="Unassembled WGS sequence"/>
</dbReference>
<evidence type="ECO:0000313" key="1">
    <source>
        <dbReference type="EMBL" id="GBP18561.1"/>
    </source>
</evidence>
<name>A0A4C1TWY1_EUMVA</name>
<protein>
    <submittedName>
        <fullName evidence="1">Uncharacterized protein</fullName>
    </submittedName>
</protein>
<evidence type="ECO:0000313" key="2">
    <source>
        <dbReference type="Proteomes" id="UP000299102"/>
    </source>
</evidence>
<gene>
    <name evidence="1" type="ORF">EVAR_13022_1</name>
</gene>
<dbReference type="AlphaFoldDB" id="A0A4C1TWY1"/>
<accession>A0A4C1TWY1</accession>
<sequence>MGALRIQISQKFEPNISSCELITVYRFHRPQLLESRGRSSRSLLITLVSAVTSKAFTSKRWRLPVKRRCRHSGAPIGPGAPGLCAVCAEETELQGLCLGSRRLHDQLKVRSTLLRSDYLPVVLRKELPDATVDDANLPPITGRRPAQVALGSPPSSARLGCAISLCNAIAGAART</sequence>
<reference evidence="1 2" key="1">
    <citation type="journal article" date="2019" name="Commun. Biol.">
        <title>The bagworm genome reveals a unique fibroin gene that provides high tensile strength.</title>
        <authorList>
            <person name="Kono N."/>
            <person name="Nakamura H."/>
            <person name="Ohtoshi R."/>
            <person name="Tomita M."/>
            <person name="Numata K."/>
            <person name="Arakawa K."/>
        </authorList>
    </citation>
    <scope>NUCLEOTIDE SEQUENCE [LARGE SCALE GENOMIC DNA]</scope>
</reference>
<dbReference type="EMBL" id="BGZK01000098">
    <property type="protein sequence ID" value="GBP18561.1"/>
    <property type="molecule type" value="Genomic_DNA"/>
</dbReference>
<proteinExistence type="predicted"/>
<organism evidence="1 2">
    <name type="scientific">Eumeta variegata</name>
    <name type="common">Bagworm moth</name>
    <name type="synonym">Eumeta japonica</name>
    <dbReference type="NCBI Taxonomy" id="151549"/>
    <lineage>
        <taxon>Eukaryota</taxon>
        <taxon>Metazoa</taxon>
        <taxon>Ecdysozoa</taxon>
        <taxon>Arthropoda</taxon>
        <taxon>Hexapoda</taxon>
        <taxon>Insecta</taxon>
        <taxon>Pterygota</taxon>
        <taxon>Neoptera</taxon>
        <taxon>Endopterygota</taxon>
        <taxon>Lepidoptera</taxon>
        <taxon>Glossata</taxon>
        <taxon>Ditrysia</taxon>
        <taxon>Tineoidea</taxon>
        <taxon>Psychidae</taxon>
        <taxon>Oiketicinae</taxon>
        <taxon>Eumeta</taxon>
    </lineage>
</organism>
<comment type="caution">
    <text evidence="1">The sequence shown here is derived from an EMBL/GenBank/DDBJ whole genome shotgun (WGS) entry which is preliminary data.</text>
</comment>